<evidence type="ECO:0000256" key="2">
    <source>
        <dbReference type="ARBA" id="ARBA00005189"/>
    </source>
</evidence>
<dbReference type="EMBL" id="CAUJNA010002335">
    <property type="protein sequence ID" value="CAJ1392412.1"/>
    <property type="molecule type" value="Genomic_DNA"/>
</dbReference>
<comment type="similarity">
    <text evidence="5">In the N-terminal section; belongs to the long-chain O-acyltransferase family.</text>
</comment>
<evidence type="ECO:0000256" key="6">
    <source>
        <dbReference type="ARBA" id="ARBA00047604"/>
    </source>
</evidence>
<reference evidence="11" key="1">
    <citation type="submission" date="2023-08" db="EMBL/GenBank/DDBJ databases">
        <authorList>
            <person name="Chen Y."/>
            <person name="Shah S."/>
            <person name="Dougan E. K."/>
            <person name="Thang M."/>
            <person name="Chan C."/>
        </authorList>
    </citation>
    <scope>NUCLEOTIDE SEQUENCE</scope>
</reference>
<protein>
    <recommendedName>
        <fullName evidence="13">Diacylglycerol O-acyltransferase</fullName>
    </recommendedName>
</protein>
<evidence type="ECO:0000313" key="12">
    <source>
        <dbReference type="Proteomes" id="UP001178507"/>
    </source>
</evidence>
<proteinExistence type="inferred from homology"/>
<evidence type="ECO:0000256" key="3">
    <source>
        <dbReference type="ARBA" id="ARBA00022679"/>
    </source>
</evidence>
<evidence type="ECO:0000256" key="1">
    <source>
        <dbReference type="ARBA" id="ARBA00004771"/>
    </source>
</evidence>
<feature type="domain" description="O-acyltransferase WSD1-like N-terminal" evidence="9">
    <location>
        <begin position="63"/>
        <end position="264"/>
    </location>
</feature>
<evidence type="ECO:0008006" key="13">
    <source>
        <dbReference type="Google" id="ProtNLM"/>
    </source>
</evidence>
<evidence type="ECO:0000313" key="11">
    <source>
        <dbReference type="EMBL" id="CAJ1392412.1"/>
    </source>
</evidence>
<evidence type="ECO:0000256" key="4">
    <source>
        <dbReference type="ARBA" id="ARBA00023315"/>
    </source>
</evidence>
<sequence>MAMTRQMSSVGATLANKPWPDEMEMIEPYVTGLLWFNKLPDQKATVEAFKKHLWHCHRFNSCIEGSKWVQRQTEMDVDYHFEQVELKDEKAVEEYAIKTQLTPLAEDHPRWKMFFLKTPAPNQCAVLAHLHHSLGDGLGLLFALSPLMGVEGGNPLSTVPLPSIVLPAYARKQKAANPQTPKKKGGWCSCCCSVFGAIRNFVRGFLVMLLSGQDSELALNEPLTKRASRLKFSGQRVLTRLPKVSLDLVKKARENHQCTLNDIVMAGLTGAIRRYCEECKDDRINNPRVECKSMVMLALPRDCPAEDPTVALQNKMLFSSVRLPVSERTRAERVKKMMAACDDLKSAAYMMGLTLFTKITSYAPRAFVNKAAGETWSKHTFLVTNVPATSVPMTWPAEGGEVLQGVTLVIANVMSQVSVLSYNGSLYASLVADPAVIQKAAAFGQLWQEEMEALADPSKNTEAAARSGDDSPSAALLRPGNVASTSGTVLPGYLKSESPRQ</sequence>
<comment type="caution">
    <text evidence="11">The sequence shown here is derived from an EMBL/GenBank/DDBJ whole genome shotgun (WGS) entry which is preliminary data.</text>
</comment>
<dbReference type="Proteomes" id="UP001178507">
    <property type="component" value="Unassembled WGS sequence"/>
</dbReference>
<comment type="pathway">
    <text evidence="2">Lipid metabolism.</text>
</comment>
<dbReference type="InterPro" id="IPR004255">
    <property type="entry name" value="O-acyltransferase_WSD1_N"/>
</dbReference>
<feature type="region of interest" description="Disordered" evidence="8">
    <location>
        <begin position="454"/>
        <end position="501"/>
    </location>
</feature>
<dbReference type="InterPro" id="IPR045034">
    <property type="entry name" value="O-acyltransferase_WSD1-like"/>
</dbReference>
<dbReference type="AlphaFoldDB" id="A0AA36N7P8"/>
<gene>
    <name evidence="11" type="ORF">EVOR1521_LOCUS17508</name>
</gene>
<dbReference type="Pfam" id="PF03007">
    <property type="entry name" value="WS_DGAT_cat"/>
    <property type="match status" value="1"/>
</dbReference>
<accession>A0AA36N7P8</accession>
<feature type="domain" description="O-acyltransferase WSD1 C-terminal" evidence="10">
    <location>
        <begin position="314"/>
        <end position="454"/>
    </location>
</feature>
<dbReference type="InterPro" id="IPR009721">
    <property type="entry name" value="O-acyltransferase_WSD1_C"/>
</dbReference>
<evidence type="ECO:0000256" key="7">
    <source>
        <dbReference type="ARBA" id="ARBA00048109"/>
    </source>
</evidence>
<comment type="catalytic activity">
    <reaction evidence="7">
        <text>an acyl-CoA + a 1,2-diacyl-sn-glycerol = a triacyl-sn-glycerol + CoA</text>
        <dbReference type="Rhea" id="RHEA:10868"/>
        <dbReference type="ChEBI" id="CHEBI:17815"/>
        <dbReference type="ChEBI" id="CHEBI:57287"/>
        <dbReference type="ChEBI" id="CHEBI:58342"/>
        <dbReference type="ChEBI" id="CHEBI:64615"/>
        <dbReference type="EC" id="2.3.1.20"/>
    </reaction>
</comment>
<comment type="pathway">
    <text evidence="1">Glycerolipid metabolism; triacylglycerol biosynthesis.</text>
</comment>
<dbReference type="PANTHER" id="PTHR31650:SF1">
    <property type="entry name" value="WAX ESTER SYNTHASE_DIACYLGLYCEROL ACYLTRANSFERASE 4-RELATED"/>
    <property type="match status" value="1"/>
</dbReference>
<dbReference type="GO" id="GO:0004144">
    <property type="term" value="F:diacylglycerol O-acyltransferase activity"/>
    <property type="evidence" value="ECO:0007669"/>
    <property type="project" value="UniProtKB-EC"/>
</dbReference>
<keyword evidence="4" id="KW-0012">Acyltransferase</keyword>
<organism evidence="11 12">
    <name type="scientific">Effrenium voratum</name>
    <dbReference type="NCBI Taxonomy" id="2562239"/>
    <lineage>
        <taxon>Eukaryota</taxon>
        <taxon>Sar</taxon>
        <taxon>Alveolata</taxon>
        <taxon>Dinophyceae</taxon>
        <taxon>Suessiales</taxon>
        <taxon>Symbiodiniaceae</taxon>
        <taxon>Effrenium</taxon>
    </lineage>
</organism>
<name>A0AA36N7P8_9DINO</name>
<evidence type="ECO:0000259" key="9">
    <source>
        <dbReference type="Pfam" id="PF03007"/>
    </source>
</evidence>
<keyword evidence="12" id="KW-1185">Reference proteome</keyword>
<evidence type="ECO:0000256" key="8">
    <source>
        <dbReference type="SAM" id="MobiDB-lite"/>
    </source>
</evidence>
<dbReference type="Pfam" id="PF06974">
    <property type="entry name" value="WS_DGAT_C"/>
    <property type="match status" value="1"/>
</dbReference>
<dbReference type="GO" id="GO:0005886">
    <property type="term" value="C:plasma membrane"/>
    <property type="evidence" value="ECO:0007669"/>
    <property type="project" value="TreeGrafter"/>
</dbReference>
<comment type="catalytic activity">
    <reaction evidence="6">
        <text>a long chain fatty alcohol + a fatty acyl-CoA = a long-chain alcohol wax ester + CoA</text>
        <dbReference type="Rhea" id="RHEA:38443"/>
        <dbReference type="ChEBI" id="CHEBI:17135"/>
        <dbReference type="ChEBI" id="CHEBI:57287"/>
        <dbReference type="ChEBI" id="CHEBI:77636"/>
        <dbReference type="ChEBI" id="CHEBI:235323"/>
        <dbReference type="EC" id="2.3.1.75"/>
    </reaction>
</comment>
<dbReference type="GO" id="GO:0019432">
    <property type="term" value="P:triglyceride biosynthetic process"/>
    <property type="evidence" value="ECO:0007669"/>
    <property type="project" value="TreeGrafter"/>
</dbReference>
<dbReference type="GO" id="GO:0047196">
    <property type="term" value="F:long-chain-alcohol O-fatty-acyltransferase activity"/>
    <property type="evidence" value="ECO:0007669"/>
    <property type="project" value="UniProtKB-EC"/>
</dbReference>
<evidence type="ECO:0000256" key="5">
    <source>
        <dbReference type="ARBA" id="ARBA00024360"/>
    </source>
</evidence>
<dbReference type="PANTHER" id="PTHR31650">
    <property type="entry name" value="O-ACYLTRANSFERASE (WSD1-LIKE) FAMILY PROTEIN"/>
    <property type="match status" value="1"/>
</dbReference>
<keyword evidence="3" id="KW-0808">Transferase</keyword>
<evidence type="ECO:0000259" key="10">
    <source>
        <dbReference type="Pfam" id="PF06974"/>
    </source>
</evidence>